<evidence type="ECO:0000313" key="9">
    <source>
        <dbReference type="Proteomes" id="UP000199296"/>
    </source>
</evidence>
<keyword evidence="2 5" id="KW-0472">Membrane</keyword>
<dbReference type="EMBL" id="FNCW01000001">
    <property type="protein sequence ID" value="SDG39229.1"/>
    <property type="molecule type" value="Genomic_DNA"/>
</dbReference>
<keyword evidence="4" id="KW-0802">TPR repeat</keyword>
<evidence type="ECO:0000259" key="7">
    <source>
        <dbReference type="PROSITE" id="PS51123"/>
    </source>
</evidence>
<feature type="chain" id="PRO_5011775557" evidence="6">
    <location>
        <begin position="23"/>
        <end position="632"/>
    </location>
</feature>
<gene>
    <name evidence="8" type="ORF">SAMN04488027_10180</name>
</gene>
<dbReference type="InterPro" id="IPR006664">
    <property type="entry name" value="OMP_bac"/>
</dbReference>
<dbReference type="InterPro" id="IPR011042">
    <property type="entry name" value="6-blade_b-propeller_TolB-like"/>
</dbReference>
<dbReference type="PRINTS" id="PR01021">
    <property type="entry name" value="OMPADOMAIN"/>
</dbReference>
<evidence type="ECO:0000256" key="4">
    <source>
        <dbReference type="PROSITE-ProRule" id="PRU00339"/>
    </source>
</evidence>
<dbReference type="RefSeq" id="WP_093364152.1">
    <property type="nucleotide sequence ID" value="NZ_FNCW01000001.1"/>
</dbReference>
<evidence type="ECO:0000256" key="1">
    <source>
        <dbReference type="ARBA" id="ARBA00004442"/>
    </source>
</evidence>
<dbReference type="PROSITE" id="PS51123">
    <property type="entry name" value="OMPA_2"/>
    <property type="match status" value="1"/>
</dbReference>
<dbReference type="Gene3D" id="2.120.10.30">
    <property type="entry name" value="TolB, C-terminal domain"/>
    <property type="match status" value="1"/>
</dbReference>
<accession>A0A1G7TWW1</accession>
<evidence type="ECO:0000256" key="2">
    <source>
        <dbReference type="ARBA" id="ARBA00023136"/>
    </source>
</evidence>
<organism evidence="8 9">
    <name type="scientific">Psychroflexus sediminis</name>
    <dbReference type="NCBI Taxonomy" id="470826"/>
    <lineage>
        <taxon>Bacteria</taxon>
        <taxon>Pseudomonadati</taxon>
        <taxon>Bacteroidota</taxon>
        <taxon>Flavobacteriia</taxon>
        <taxon>Flavobacteriales</taxon>
        <taxon>Flavobacteriaceae</taxon>
        <taxon>Psychroflexus</taxon>
    </lineage>
</organism>
<dbReference type="PANTHER" id="PTHR30329">
    <property type="entry name" value="STATOR ELEMENT OF FLAGELLAR MOTOR COMPLEX"/>
    <property type="match status" value="1"/>
</dbReference>
<keyword evidence="9" id="KW-1185">Reference proteome</keyword>
<keyword evidence="3" id="KW-0998">Cell outer membrane</keyword>
<dbReference type="InterPro" id="IPR011990">
    <property type="entry name" value="TPR-like_helical_dom_sf"/>
</dbReference>
<evidence type="ECO:0000313" key="8">
    <source>
        <dbReference type="EMBL" id="SDG39229.1"/>
    </source>
</evidence>
<feature type="repeat" description="TPR" evidence="4">
    <location>
        <begin position="55"/>
        <end position="88"/>
    </location>
</feature>
<dbReference type="InterPro" id="IPR036737">
    <property type="entry name" value="OmpA-like_sf"/>
</dbReference>
<protein>
    <submittedName>
        <fullName evidence="8">Outer membrane protein OmpA and related peptidoglycan-associated (Lipo)proteins</fullName>
    </submittedName>
</protein>
<dbReference type="PANTHER" id="PTHR30329:SF21">
    <property type="entry name" value="LIPOPROTEIN YIAD-RELATED"/>
    <property type="match status" value="1"/>
</dbReference>
<comment type="subcellular location">
    <subcellularLocation>
        <location evidence="1">Cell outer membrane</location>
    </subcellularLocation>
</comment>
<dbReference type="Pfam" id="PF07676">
    <property type="entry name" value="PD40"/>
    <property type="match status" value="3"/>
</dbReference>
<name>A0A1G7TWW1_9FLAO</name>
<dbReference type="PROSITE" id="PS50005">
    <property type="entry name" value="TPR"/>
    <property type="match status" value="1"/>
</dbReference>
<dbReference type="InterPro" id="IPR011659">
    <property type="entry name" value="WD40"/>
</dbReference>
<dbReference type="CDD" id="cd07185">
    <property type="entry name" value="OmpA_C-like"/>
    <property type="match status" value="1"/>
</dbReference>
<sequence>MKNLSILSVFCCLFTLSLWSQNSDTQKADRYFNRFDYVDAIEAYEKLIQKGKAESYVYRQLAIAHFRTSNFEEAEQFYKRYLRSSRDAEAQDYYKYAQTLLINEKYEEYKEAMLDFIAKAPRDSRALAFLENPDYLLDLQSMEPRFKLNKLSLNSDYSDFGAYKQGDKLYFVSARNEKRKTYGWDEEPSLDIYVADEVAGTFKNAKEIEGDINTKFHEGTVALTGDGSSMYFTRNDYLNENYRKDAEGINHLQIYKASLVNGVFQDVQDLAINDVSFSNANPALSPDGTQLYFSSDRPGGYGSSDLYVVDIQKDGSLGEPKNLGPIVNTEGRENFPFVDEENVLYFSSDGHLGFGGLDVYYSKSYSGNFLPPQNLGLPLNSNADDFAFSYYKNEEKGFVSSNRTEKKKGERIDDIYSASLVYPLEQTSILVEVVDAETGEFLDDAQVIFYAEDQQEFSRNRTNLKGLSKSFLPTGQKFDLQVNLRGYVSQSNALVIPDTQMLIRVALEPEMSAAEAEMLVLQERIFFDYDEASIRAEAALELDKLIAILKENPEMNIKVISHTDERASEDYNLELSQRRAKNTVKYLVEHGIDASRLTSEGKGETELINTCDSGCTEEEHKENRRSEFKIVE</sequence>
<dbReference type="SUPFAM" id="SSF82171">
    <property type="entry name" value="DPP6 N-terminal domain-like"/>
    <property type="match status" value="1"/>
</dbReference>
<dbReference type="Proteomes" id="UP000199296">
    <property type="component" value="Unassembled WGS sequence"/>
</dbReference>
<dbReference type="GO" id="GO:0009279">
    <property type="term" value="C:cell outer membrane"/>
    <property type="evidence" value="ECO:0007669"/>
    <property type="project" value="UniProtKB-SubCell"/>
</dbReference>
<keyword evidence="6" id="KW-0732">Signal</keyword>
<dbReference type="InterPro" id="IPR006665">
    <property type="entry name" value="OmpA-like"/>
</dbReference>
<dbReference type="Gene3D" id="3.30.1330.60">
    <property type="entry name" value="OmpA-like domain"/>
    <property type="match status" value="1"/>
</dbReference>
<dbReference type="STRING" id="470826.SAMN04488027_10180"/>
<feature type="signal peptide" evidence="6">
    <location>
        <begin position="1"/>
        <end position="22"/>
    </location>
</feature>
<reference evidence="8 9" key="1">
    <citation type="submission" date="2016-10" db="EMBL/GenBank/DDBJ databases">
        <authorList>
            <person name="de Groot N.N."/>
        </authorList>
    </citation>
    <scope>NUCLEOTIDE SEQUENCE [LARGE SCALE GENOMIC DNA]</scope>
    <source>
        <strain evidence="8 9">DSM 19803</strain>
    </source>
</reference>
<dbReference type="Gene3D" id="1.25.40.10">
    <property type="entry name" value="Tetratricopeptide repeat domain"/>
    <property type="match status" value="1"/>
</dbReference>
<dbReference type="OrthoDB" id="9809364at2"/>
<dbReference type="SUPFAM" id="SSF48452">
    <property type="entry name" value="TPR-like"/>
    <property type="match status" value="1"/>
</dbReference>
<dbReference type="InterPro" id="IPR050330">
    <property type="entry name" value="Bact_OuterMem_StrucFunc"/>
</dbReference>
<feature type="domain" description="OmpA-like" evidence="7">
    <location>
        <begin position="514"/>
        <end position="632"/>
    </location>
</feature>
<dbReference type="InterPro" id="IPR019734">
    <property type="entry name" value="TPR_rpt"/>
</dbReference>
<dbReference type="SUPFAM" id="SSF103088">
    <property type="entry name" value="OmpA-like"/>
    <property type="match status" value="1"/>
</dbReference>
<evidence type="ECO:0000256" key="3">
    <source>
        <dbReference type="ARBA" id="ARBA00023237"/>
    </source>
</evidence>
<dbReference type="AlphaFoldDB" id="A0A1G7TWW1"/>
<evidence type="ECO:0000256" key="5">
    <source>
        <dbReference type="PROSITE-ProRule" id="PRU00473"/>
    </source>
</evidence>
<dbReference type="Pfam" id="PF00691">
    <property type="entry name" value="OmpA"/>
    <property type="match status" value="1"/>
</dbReference>
<proteinExistence type="predicted"/>
<evidence type="ECO:0000256" key="6">
    <source>
        <dbReference type="SAM" id="SignalP"/>
    </source>
</evidence>